<dbReference type="InterPro" id="IPR001647">
    <property type="entry name" value="HTH_TetR"/>
</dbReference>
<feature type="DNA-binding region" description="H-T-H motif" evidence="2">
    <location>
        <begin position="27"/>
        <end position="46"/>
    </location>
</feature>
<feature type="domain" description="HTH tetR-type" evidence="3">
    <location>
        <begin position="4"/>
        <end position="64"/>
    </location>
</feature>
<proteinExistence type="predicted"/>
<dbReference type="InterPro" id="IPR050109">
    <property type="entry name" value="HTH-type_TetR-like_transc_reg"/>
</dbReference>
<dbReference type="Gene3D" id="1.10.357.10">
    <property type="entry name" value="Tetracycline Repressor, domain 2"/>
    <property type="match status" value="1"/>
</dbReference>
<evidence type="ECO:0000256" key="2">
    <source>
        <dbReference type="PROSITE-ProRule" id="PRU00335"/>
    </source>
</evidence>
<dbReference type="GO" id="GO:0003700">
    <property type="term" value="F:DNA-binding transcription factor activity"/>
    <property type="evidence" value="ECO:0007669"/>
    <property type="project" value="TreeGrafter"/>
</dbReference>
<dbReference type="HOGENOM" id="CLU_069356_12_9_10"/>
<dbReference type="SUPFAM" id="SSF46689">
    <property type="entry name" value="Homeodomain-like"/>
    <property type="match status" value="1"/>
</dbReference>
<evidence type="ECO:0000259" key="3">
    <source>
        <dbReference type="PROSITE" id="PS50977"/>
    </source>
</evidence>
<dbReference type="Pfam" id="PF00440">
    <property type="entry name" value="TetR_N"/>
    <property type="match status" value="1"/>
</dbReference>
<gene>
    <name evidence="4" type="ordered locus">DDD_0482</name>
</gene>
<dbReference type="PRINTS" id="PR00455">
    <property type="entry name" value="HTHTETR"/>
</dbReference>
<reference evidence="4 5" key="1">
    <citation type="journal article" date="2013" name="Genome Biol. Evol.">
        <title>Genomic makeup of the marine flavobacterium Nonlabens (Donghaeana) dokdonensis DSW-6 and identification of a novel class of rhodopsins.</title>
        <authorList>
            <person name="Kwon S.K."/>
            <person name="Kim B.K."/>
            <person name="Song J.Y."/>
            <person name="Kwak M.J."/>
            <person name="Lee C.H."/>
            <person name="Yoon J.H."/>
            <person name="Oh T.K."/>
            <person name="Kim J.F."/>
        </authorList>
    </citation>
    <scope>NUCLEOTIDE SEQUENCE [LARGE SCALE GENOMIC DNA]</scope>
    <source>
        <strain evidence="5">DSM 17205 / KCTC 12402 / DSW-6</strain>
    </source>
</reference>
<dbReference type="PROSITE" id="PS50977">
    <property type="entry name" value="HTH_TETR_2"/>
    <property type="match status" value="1"/>
</dbReference>
<evidence type="ECO:0000313" key="4">
    <source>
        <dbReference type="EMBL" id="AGC75609.1"/>
    </source>
</evidence>
<name>L7W658_NONDD</name>
<organism evidence="4 5">
    <name type="scientific">Nonlabens dokdonensis (strain DSM 17205 / KCTC 12402 / DSW-6)</name>
    <name type="common">Donghaeana dokdonensis</name>
    <dbReference type="NCBI Taxonomy" id="592029"/>
    <lineage>
        <taxon>Bacteria</taxon>
        <taxon>Pseudomonadati</taxon>
        <taxon>Bacteroidota</taxon>
        <taxon>Flavobacteriia</taxon>
        <taxon>Flavobacteriales</taxon>
        <taxon>Flavobacteriaceae</taxon>
        <taxon>Nonlabens</taxon>
    </lineage>
</organism>
<protein>
    <submittedName>
        <fullName evidence="4">Transcriptional regulator, TetR family</fullName>
    </submittedName>
</protein>
<dbReference type="GO" id="GO:0000976">
    <property type="term" value="F:transcription cis-regulatory region binding"/>
    <property type="evidence" value="ECO:0007669"/>
    <property type="project" value="TreeGrafter"/>
</dbReference>
<dbReference type="PATRIC" id="fig|592029.3.peg.478"/>
<evidence type="ECO:0000313" key="5">
    <source>
        <dbReference type="Proteomes" id="UP000011173"/>
    </source>
</evidence>
<sequence>MESMNKTERILNAALALIVERGLERTPMSMIAERAEVGMGTVYKYFANKEAIVNGIYVKIKEEEATTVFVNHKVQQSVHLTFLDYYGRMIDYFLSNPLRFDFISRYAFSPIIKQDTQVTAMAQFYHFDDLFKRGLDEGLFKTIQAEHITFFVFSAIAYWMKAAGELKIKIDDSYKETLLNMAWDSIKK</sequence>
<dbReference type="PANTHER" id="PTHR30055">
    <property type="entry name" value="HTH-TYPE TRANSCRIPTIONAL REGULATOR RUTR"/>
    <property type="match status" value="1"/>
</dbReference>
<dbReference type="eggNOG" id="COG1309">
    <property type="taxonomic scope" value="Bacteria"/>
</dbReference>
<evidence type="ECO:0000256" key="1">
    <source>
        <dbReference type="ARBA" id="ARBA00023125"/>
    </source>
</evidence>
<dbReference type="Proteomes" id="UP000011173">
    <property type="component" value="Chromosome"/>
</dbReference>
<accession>L7W658</accession>
<dbReference type="KEGG" id="ndo:DDD_0482"/>
<keyword evidence="1 2" id="KW-0238">DNA-binding</keyword>
<dbReference type="EMBL" id="CP001397">
    <property type="protein sequence ID" value="AGC75609.1"/>
    <property type="molecule type" value="Genomic_DNA"/>
</dbReference>
<dbReference type="PANTHER" id="PTHR30055:SF207">
    <property type="entry name" value="HTH-TYPE TRANSCRIPTIONAL REPRESSOR FATR"/>
    <property type="match status" value="1"/>
</dbReference>
<dbReference type="InterPro" id="IPR009057">
    <property type="entry name" value="Homeodomain-like_sf"/>
</dbReference>
<dbReference type="AlphaFoldDB" id="L7W658"/>
<dbReference type="STRING" id="592029.DDD_0482"/>